<dbReference type="InterPro" id="IPR011059">
    <property type="entry name" value="Metal-dep_hydrolase_composite"/>
</dbReference>
<dbReference type="InterPro" id="IPR013108">
    <property type="entry name" value="Amidohydro_3"/>
</dbReference>
<dbReference type="NCBIfam" id="NF011990">
    <property type="entry name" value="PRK15446.2-6"/>
    <property type="match status" value="1"/>
</dbReference>
<keyword evidence="3" id="KW-1185">Reference proteome</keyword>
<name>A0A7L9WLX5_9RHOB</name>
<dbReference type="Pfam" id="PF07969">
    <property type="entry name" value="Amidohydro_3"/>
    <property type="match status" value="1"/>
</dbReference>
<dbReference type="GO" id="GO:0016810">
    <property type="term" value="F:hydrolase activity, acting on carbon-nitrogen (but not peptide) bonds"/>
    <property type="evidence" value="ECO:0007669"/>
    <property type="project" value="InterPro"/>
</dbReference>
<dbReference type="Gene3D" id="2.30.40.10">
    <property type="entry name" value="Urease, subunit C, domain 1"/>
    <property type="match status" value="1"/>
</dbReference>
<dbReference type="SUPFAM" id="SSF51556">
    <property type="entry name" value="Metallo-dependent hydrolases"/>
    <property type="match status" value="1"/>
</dbReference>
<accession>A0A7L9WLX5</accession>
<reference evidence="2 3" key="1">
    <citation type="submission" date="2019-10" db="EMBL/GenBank/DDBJ databases">
        <title>Pseudopuniceibacterium sp. HQ09 islated from Antarctica.</title>
        <authorList>
            <person name="Liao L."/>
            <person name="Su S."/>
            <person name="Chen B."/>
            <person name="Yu Y."/>
        </authorList>
    </citation>
    <scope>NUCLEOTIDE SEQUENCE [LARGE SCALE GENOMIC DNA]</scope>
    <source>
        <strain evidence="2 3">HQ09</strain>
    </source>
</reference>
<feature type="domain" description="Amidohydrolase 3" evidence="1">
    <location>
        <begin position="313"/>
        <end position="403"/>
    </location>
</feature>
<dbReference type="EMBL" id="CP045201">
    <property type="protein sequence ID" value="QOL80933.1"/>
    <property type="molecule type" value="Genomic_DNA"/>
</dbReference>
<dbReference type="PIRSF" id="PIRSF038971">
    <property type="entry name" value="PhnM"/>
    <property type="match status" value="1"/>
</dbReference>
<dbReference type="AlphaFoldDB" id="A0A7L9WLX5"/>
<dbReference type="GO" id="GO:0019700">
    <property type="term" value="P:organic phosphonate catabolic process"/>
    <property type="evidence" value="ECO:0007669"/>
    <property type="project" value="InterPro"/>
</dbReference>
<dbReference type="InterPro" id="IPR032466">
    <property type="entry name" value="Metal_Hydrolase"/>
</dbReference>
<keyword evidence="2" id="KW-0378">Hydrolase</keyword>
<dbReference type="PANTHER" id="PTHR43135:SF3">
    <property type="entry name" value="ALPHA-D-RIBOSE 1-METHYLPHOSPHONATE 5-TRIPHOSPHATE DIPHOSPHATASE"/>
    <property type="match status" value="1"/>
</dbReference>
<gene>
    <name evidence="2" type="ORF">F3W81_08970</name>
</gene>
<dbReference type="Proteomes" id="UP000594118">
    <property type="component" value="Chromosome"/>
</dbReference>
<dbReference type="Gene3D" id="3.20.20.140">
    <property type="entry name" value="Metal-dependent hydrolases"/>
    <property type="match status" value="2"/>
</dbReference>
<sequence length="413" mass="44969">MHSQTDRPAPALLIEGAQVILPDRMQHCSVRLEDGVITGLDVPRDGAQLIDARGLILAPAMIDIHGDAFERQLMPRPDVFFPLDLALLESDRQLAGNGIATAYHALTLSWEPGLRSVERGEQVLDQLTALAPRLRIDNRLQLRWETFCFEARPLIARALTSAQVPALAFNDHTSMAVLHPDTPLQSRPFDHDPGFPVTDMTSAAFAQKMSARALRSGLSREDYVQLITRIWQRRPEVPAAIDTMAQLGRAAGAPMLSHDDTQLKTRQFYRDRGARISEFPMRVEVAQAARDAGDFIVFGAPNVVRGTSHIGSPSAAAMVQQGLCDILASDYFYPAMLAAVARLRADAVAPLPALWQLVSQSPARALGLQDRGRIEAGARADIVLLDWPEGASPAPLLTLSAGRIAHAGRSFGV</sequence>
<dbReference type="SUPFAM" id="SSF51338">
    <property type="entry name" value="Composite domain of metallo-dependent hydrolases"/>
    <property type="match status" value="1"/>
</dbReference>
<dbReference type="EC" id="3.6.1.63" evidence="2"/>
<evidence type="ECO:0000313" key="3">
    <source>
        <dbReference type="Proteomes" id="UP000594118"/>
    </source>
</evidence>
<proteinExistence type="predicted"/>
<dbReference type="PANTHER" id="PTHR43135">
    <property type="entry name" value="ALPHA-D-RIBOSE 1-METHYLPHOSPHONATE 5-TRIPHOSPHATE DIPHOSPHATASE"/>
    <property type="match status" value="1"/>
</dbReference>
<dbReference type="InterPro" id="IPR012696">
    <property type="entry name" value="PhnM"/>
</dbReference>
<organism evidence="2 3">
    <name type="scientific">Pseudooceanicola spongiae</name>
    <dbReference type="NCBI Taxonomy" id="2613965"/>
    <lineage>
        <taxon>Bacteria</taxon>
        <taxon>Pseudomonadati</taxon>
        <taxon>Pseudomonadota</taxon>
        <taxon>Alphaproteobacteria</taxon>
        <taxon>Rhodobacterales</taxon>
        <taxon>Paracoccaceae</taxon>
        <taxon>Pseudooceanicola</taxon>
    </lineage>
</organism>
<evidence type="ECO:0000259" key="1">
    <source>
        <dbReference type="Pfam" id="PF07969"/>
    </source>
</evidence>
<dbReference type="RefSeq" id="WP_193083249.1">
    <property type="nucleotide sequence ID" value="NZ_CP045201.1"/>
</dbReference>
<evidence type="ECO:0000313" key="2">
    <source>
        <dbReference type="EMBL" id="QOL80933.1"/>
    </source>
</evidence>
<dbReference type="InterPro" id="IPR051781">
    <property type="entry name" value="Metallo-dep_Hydrolase"/>
</dbReference>
<protein>
    <submittedName>
        <fullName evidence="2">Alpha-D-ribose 1-methylphosphonate 5-triphosphate diphosphatase</fullName>
        <ecNumber evidence="2">3.6.1.63</ecNumber>
    </submittedName>
</protein>
<dbReference type="KEGG" id="pshq:F3W81_08970"/>